<dbReference type="InterPro" id="IPR003373">
    <property type="entry name" value="Fe2_transport_prot-B"/>
</dbReference>
<feature type="transmembrane region" description="Helical" evidence="13">
    <location>
        <begin position="375"/>
        <end position="397"/>
    </location>
</feature>
<sequence>MKEEALTHEIVLVGFANAGKSTLFNTLTGAKQTTGNFSGVTVAKKQAVMTTDEGEVKITDLPGISSLLGAGQQSHDIQVTKNYLTDNPIGCLINVVDATQLSRQLTLTTELINLAIPMLVVITKNDQKNAPTINVDELSSALGCPVIIANGIDKSAKSDVIKRLHAKISPPELSILPENLSIDFSQDVNSRVMTIAERQQRLGFVESIVSRAVIDKKSPTTMWFDKWALHPVMGMPIFLVMMYLLFMFSINVGSAFIDFFDILAGTLFVDYPMQAIATYNMPAYAITFVEGLGMGMQTVATFIPVVAALFIGLSILESSGYLARAAFVVDSFMQKIGLPGKAFVPLIVGFGCNVPAIMSARILDSERERITTIMMAPFMSCGARLPVYALFAAAFFPESGQNLVFLLYLIGILAAVATGYLLKYTILNSQASMAFTELPAYQVPSIKHLVKRVWQRTHAFVFGAGKTIVIVVCLLNFFNSIGTDGQFGHQESETSMLSVSAKAITPLLSPMGIKEDNWEAGVGIITGIFAKEALVATLDNLYSKGVATDSGELDFSERWHEALATITDNIAGIEAQDPLGTDIGDVSSVEIAASEQGVDKSTFNVMQQKFDGQLGAFAYLLFILLYTPCAAALGAIKSETDAKWALFSASWCFAIAYLSATAVYQLGQVMVSPLTTIMTLAVVAIVFWAIYLWLKSVGKRILTIPIKMVG</sequence>
<comment type="caution">
    <text evidence="15">The sequence shown here is derived from an EMBL/GenBank/DDBJ whole genome shotgun (WGS) entry which is preliminary data.</text>
</comment>
<dbReference type="Gene3D" id="3.40.50.300">
    <property type="entry name" value="P-loop containing nucleotide triphosphate hydrolases"/>
    <property type="match status" value="1"/>
</dbReference>
<keyword evidence="5 13" id="KW-0812">Transmembrane</keyword>
<protein>
    <recommendedName>
        <fullName evidence="12 13">Ferrous iron transport protein B</fullName>
    </recommendedName>
</protein>
<evidence type="ECO:0000256" key="9">
    <source>
        <dbReference type="ARBA" id="ARBA00023065"/>
    </source>
</evidence>
<name>A0ABQ6HHF3_9GAMM</name>
<dbReference type="SUPFAM" id="SSF52540">
    <property type="entry name" value="P-loop containing nucleoside triphosphate hydrolases"/>
    <property type="match status" value="1"/>
</dbReference>
<evidence type="ECO:0000313" key="15">
    <source>
        <dbReference type="EMBL" id="GLX86945.1"/>
    </source>
</evidence>
<dbReference type="EMBL" id="BSSV01000008">
    <property type="protein sequence ID" value="GLX86945.1"/>
    <property type="molecule type" value="Genomic_DNA"/>
</dbReference>
<keyword evidence="3" id="KW-1003">Cell membrane</keyword>
<evidence type="ECO:0000256" key="11">
    <source>
        <dbReference type="ARBA" id="ARBA00023136"/>
    </source>
</evidence>
<gene>
    <name evidence="15" type="primary">feoB</name>
    <name evidence="15" type="ORF">tloyanaT_31980</name>
</gene>
<feature type="transmembrane region" description="Helical" evidence="13">
    <location>
        <begin position="670"/>
        <end position="694"/>
    </location>
</feature>
<dbReference type="PANTHER" id="PTHR43185:SF1">
    <property type="entry name" value="FE(2+) TRANSPORTER FEOB"/>
    <property type="match status" value="1"/>
</dbReference>
<dbReference type="InterPro" id="IPR006073">
    <property type="entry name" value="GTP-bd"/>
</dbReference>
<dbReference type="RefSeq" id="WP_284300495.1">
    <property type="nucleotide sequence ID" value="NZ_BSSV01000008.1"/>
</dbReference>
<feature type="transmembrane region" description="Helical" evidence="13">
    <location>
        <begin position="283"/>
        <end position="316"/>
    </location>
</feature>
<evidence type="ECO:0000256" key="1">
    <source>
        <dbReference type="ARBA" id="ARBA00004651"/>
    </source>
</evidence>
<feature type="transmembrane region" description="Helical" evidence="13">
    <location>
        <begin position="459"/>
        <end position="478"/>
    </location>
</feature>
<dbReference type="Pfam" id="PF02421">
    <property type="entry name" value="FeoB_N"/>
    <property type="match status" value="1"/>
</dbReference>
<keyword evidence="16" id="KW-1185">Reference proteome</keyword>
<keyword evidence="11 13" id="KW-0472">Membrane</keyword>
<keyword evidence="2 13" id="KW-0813">Transport</keyword>
<proteinExistence type="inferred from homology"/>
<evidence type="ECO:0000313" key="16">
    <source>
        <dbReference type="Proteomes" id="UP001157134"/>
    </source>
</evidence>
<keyword evidence="6" id="KW-0547">Nucleotide-binding</keyword>
<comment type="subcellular location">
    <subcellularLocation>
        <location evidence="13">Cell inner membrane</location>
        <topology evidence="13">Multi-pass membrane protein</topology>
    </subcellularLocation>
    <subcellularLocation>
        <location evidence="1">Cell membrane</location>
        <topology evidence="1">Multi-pass membrane protein</topology>
    </subcellularLocation>
</comment>
<dbReference type="InterPro" id="IPR027417">
    <property type="entry name" value="P-loop_NTPase"/>
</dbReference>
<dbReference type="Pfam" id="PF07670">
    <property type="entry name" value="Gate"/>
    <property type="match status" value="2"/>
</dbReference>
<evidence type="ECO:0000256" key="7">
    <source>
        <dbReference type="ARBA" id="ARBA00022989"/>
    </source>
</evidence>
<keyword evidence="7 13" id="KW-1133">Transmembrane helix</keyword>
<keyword evidence="4 13" id="KW-0410">Iron transport</keyword>
<evidence type="ECO:0000256" key="12">
    <source>
        <dbReference type="NCBIfam" id="TIGR00437"/>
    </source>
</evidence>
<organism evidence="15 16">
    <name type="scientific">Thalassotalea loyana</name>
    <dbReference type="NCBI Taxonomy" id="280483"/>
    <lineage>
        <taxon>Bacteria</taxon>
        <taxon>Pseudomonadati</taxon>
        <taxon>Pseudomonadota</taxon>
        <taxon>Gammaproteobacteria</taxon>
        <taxon>Alteromonadales</taxon>
        <taxon>Colwelliaceae</taxon>
        <taxon>Thalassotalea</taxon>
    </lineage>
</organism>
<comment type="similarity">
    <text evidence="13">Belongs to the TRAFAC class TrmE-Era-EngA-EngB-Septin-like GTPase superfamily. FeoB GTPase (TC 9.A.8) family.</text>
</comment>
<feature type="transmembrane region" description="Helical" evidence="13">
    <location>
        <begin position="227"/>
        <end position="246"/>
    </location>
</feature>
<dbReference type="Pfam" id="PF07664">
    <property type="entry name" value="FeoB_C"/>
    <property type="match status" value="1"/>
</dbReference>
<dbReference type="Proteomes" id="UP001157134">
    <property type="component" value="Unassembled WGS sequence"/>
</dbReference>
<dbReference type="NCBIfam" id="TIGR00437">
    <property type="entry name" value="feoB"/>
    <property type="match status" value="1"/>
</dbReference>
<evidence type="ECO:0000259" key="14">
    <source>
        <dbReference type="PROSITE" id="PS51711"/>
    </source>
</evidence>
<keyword evidence="9" id="KW-0406">Ion transport</keyword>
<dbReference type="PANTHER" id="PTHR43185">
    <property type="entry name" value="FERROUS IRON TRANSPORT PROTEIN B"/>
    <property type="match status" value="1"/>
</dbReference>
<evidence type="ECO:0000256" key="4">
    <source>
        <dbReference type="ARBA" id="ARBA00022496"/>
    </source>
</evidence>
<keyword evidence="10 13" id="KW-0342">GTP-binding</keyword>
<dbReference type="InterPro" id="IPR011640">
    <property type="entry name" value="Fe2_transport_prot_B_C"/>
</dbReference>
<dbReference type="PRINTS" id="PR00326">
    <property type="entry name" value="GTP1OBG"/>
</dbReference>
<dbReference type="InterPro" id="IPR050860">
    <property type="entry name" value="FeoB_GTPase"/>
</dbReference>
<evidence type="ECO:0000256" key="6">
    <source>
        <dbReference type="ARBA" id="ARBA00022741"/>
    </source>
</evidence>
<keyword evidence="8 13" id="KW-0408">Iron</keyword>
<feature type="transmembrane region" description="Helical" evidence="13">
    <location>
        <begin position="403"/>
        <end position="422"/>
    </location>
</feature>
<dbReference type="InterPro" id="IPR030389">
    <property type="entry name" value="G_FEOB_dom"/>
</dbReference>
<comment type="function">
    <text evidence="13">Probable transporter of a GTP-driven Fe(2+) uptake system.</text>
</comment>
<evidence type="ECO:0000256" key="8">
    <source>
        <dbReference type="ARBA" id="ARBA00023004"/>
    </source>
</evidence>
<feature type="transmembrane region" description="Helical" evidence="13">
    <location>
        <begin position="643"/>
        <end position="664"/>
    </location>
</feature>
<evidence type="ECO:0000256" key="2">
    <source>
        <dbReference type="ARBA" id="ARBA00022448"/>
    </source>
</evidence>
<feature type="transmembrane region" description="Helical" evidence="13">
    <location>
        <begin position="342"/>
        <end position="363"/>
    </location>
</feature>
<dbReference type="PROSITE" id="PS51711">
    <property type="entry name" value="G_FEOB"/>
    <property type="match status" value="1"/>
</dbReference>
<evidence type="ECO:0000256" key="13">
    <source>
        <dbReference type="RuleBase" id="RU362098"/>
    </source>
</evidence>
<evidence type="ECO:0000256" key="10">
    <source>
        <dbReference type="ARBA" id="ARBA00023134"/>
    </source>
</evidence>
<dbReference type="InterPro" id="IPR011642">
    <property type="entry name" value="Gate_dom"/>
</dbReference>
<accession>A0ABQ6HHF3</accession>
<evidence type="ECO:0000256" key="3">
    <source>
        <dbReference type="ARBA" id="ARBA00022475"/>
    </source>
</evidence>
<evidence type="ECO:0000256" key="5">
    <source>
        <dbReference type="ARBA" id="ARBA00022692"/>
    </source>
</evidence>
<feature type="transmembrane region" description="Helical" evidence="13">
    <location>
        <begin position="616"/>
        <end position="636"/>
    </location>
</feature>
<feature type="domain" description="FeoB-type G" evidence="14">
    <location>
        <begin position="7"/>
        <end position="174"/>
    </location>
</feature>
<reference evidence="15 16" key="1">
    <citation type="submission" date="2023-03" db="EMBL/GenBank/DDBJ databases">
        <title>Thalassotalea loyana LMG 22536T draft genome sequence.</title>
        <authorList>
            <person name="Sawabe T."/>
        </authorList>
    </citation>
    <scope>NUCLEOTIDE SEQUENCE [LARGE SCALE GENOMIC DNA]</scope>
    <source>
        <strain evidence="15 16">LMG 22536</strain>
    </source>
</reference>